<comment type="similarity">
    <text evidence="2">Belongs to the serine/threonine dehydratase family.</text>
</comment>
<dbReference type="InterPro" id="IPR000634">
    <property type="entry name" value="Ser/Thr_deHydtase_PyrdxlP-BS"/>
</dbReference>
<gene>
    <name evidence="6" type="primary">eutB-1</name>
    <name evidence="6" type="ORF">IE4872_PC00387</name>
</gene>
<dbReference type="PANTHER" id="PTHR48078:SF6">
    <property type="entry name" value="L-THREONINE DEHYDRATASE CATABOLIC TDCB"/>
    <property type="match status" value="1"/>
</dbReference>
<dbReference type="SUPFAM" id="SSF53686">
    <property type="entry name" value="Tryptophan synthase beta subunit-like PLP-dependent enzymes"/>
    <property type="match status" value="1"/>
</dbReference>
<dbReference type="NCBIfam" id="TIGR02991">
    <property type="entry name" value="ectoine_eutB"/>
    <property type="match status" value="1"/>
</dbReference>
<geneLocation type="plasmid" evidence="7">
    <name>prgalie4872c</name>
</geneLocation>
<name>A0A1L5NRA3_9HYPH</name>
<dbReference type="InterPro" id="IPR050147">
    <property type="entry name" value="Ser/Thr_Dehydratase"/>
</dbReference>
<dbReference type="FunFam" id="3.40.50.1100:FF:000005">
    <property type="entry name" value="Threonine dehydratase catabolic"/>
    <property type="match status" value="1"/>
</dbReference>
<dbReference type="OrthoDB" id="9811476at2"/>
<dbReference type="RefSeq" id="WP_074070901.1">
    <property type="nucleotide sequence ID" value="NZ_CP017104.1"/>
</dbReference>
<keyword evidence="6" id="KW-0614">Plasmid</keyword>
<dbReference type="NCBIfam" id="NF005680">
    <property type="entry name" value="PRK07476.1"/>
    <property type="match status" value="1"/>
</dbReference>
<dbReference type="GO" id="GO:0030170">
    <property type="term" value="F:pyridoxal phosphate binding"/>
    <property type="evidence" value="ECO:0007669"/>
    <property type="project" value="InterPro"/>
</dbReference>
<dbReference type="Pfam" id="PF00291">
    <property type="entry name" value="PALP"/>
    <property type="match status" value="1"/>
</dbReference>
<dbReference type="GO" id="GO:0006565">
    <property type="term" value="P:L-serine catabolic process"/>
    <property type="evidence" value="ECO:0007669"/>
    <property type="project" value="TreeGrafter"/>
</dbReference>
<feature type="domain" description="Tryptophan synthase beta chain-like PALP" evidence="5">
    <location>
        <begin position="15"/>
        <end position="305"/>
    </location>
</feature>
<dbReference type="Proteomes" id="UP000184749">
    <property type="component" value="Plasmid pRgalIE4872c"/>
</dbReference>
<dbReference type="CDD" id="cd01562">
    <property type="entry name" value="Thr-dehyd"/>
    <property type="match status" value="1"/>
</dbReference>
<dbReference type="InterPro" id="IPR014333">
    <property type="entry name" value="Ectoine_EutB"/>
</dbReference>
<evidence type="ECO:0000256" key="2">
    <source>
        <dbReference type="ARBA" id="ARBA00010869"/>
    </source>
</evidence>
<organism evidence="6 7">
    <name type="scientific">Rhizobium gallicum</name>
    <dbReference type="NCBI Taxonomy" id="56730"/>
    <lineage>
        <taxon>Bacteria</taxon>
        <taxon>Pseudomonadati</taxon>
        <taxon>Pseudomonadota</taxon>
        <taxon>Alphaproteobacteria</taxon>
        <taxon>Hyphomicrobiales</taxon>
        <taxon>Rhizobiaceae</taxon>
        <taxon>Rhizobium/Agrobacterium group</taxon>
        <taxon>Rhizobium</taxon>
    </lineage>
</organism>
<evidence type="ECO:0000256" key="3">
    <source>
        <dbReference type="ARBA" id="ARBA00022898"/>
    </source>
</evidence>
<dbReference type="InterPro" id="IPR001926">
    <property type="entry name" value="TrpB-like_PALP"/>
</dbReference>
<evidence type="ECO:0000313" key="6">
    <source>
        <dbReference type="EMBL" id="APO70404.1"/>
    </source>
</evidence>
<evidence type="ECO:0000256" key="4">
    <source>
        <dbReference type="ARBA" id="ARBA00023239"/>
    </source>
</evidence>
<dbReference type="PROSITE" id="PS00165">
    <property type="entry name" value="DEHYDRATASE_SER_THR"/>
    <property type="match status" value="1"/>
</dbReference>
<dbReference type="InterPro" id="IPR036052">
    <property type="entry name" value="TrpB-like_PALP_sf"/>
</dbReference>
<evidence type="ECO:0000313" key="7">
    <source>
        <dbReference type="Proteomes" id="UP000184749"/>
    </source>
</evidence>
<dbReference type="GO" id="GO:0004794">
    <property type="term" value="F:threonine deaminase activity"/>
    <property type="evidence" value="ECO:0007669"/>
    <property type="project" value="TreeGrafter"/>
</dbReference>
<evidence type="ECO:0000259" key="5">
    <source>
        <dbReference type="Pfam" id="PF00291"/>
    </source>
</evidence>
<dbReference type="Gene3D" id="3.40.50.1100">
    <property type="match status" value="2"/>
</dbReference>
<keyword evidence="4" id="KW-0456">Lyase</keyword>
<dbReference type="EMBL" id="CP017104">
    <property type="protein sequence ID" value="APO70404.1"/>
    <property type="molecule type" value="Genomic_DNA"/>
</dbReference>
<sequence>MISLDLIEQARERIASHVRCTPLAVSTSLSECLGTPVGLKLEHQQLTGSFKLRGAANAVLQLSQIERDRGVIAASTGNHGRALSYAAQEVGSRATICMSCLVPENKVSEIRRLGATVRIVGSSQDDAQEEVDRLVGEDGLSMIPAFDHPHIIAGQATVGLEIVEAMPEVAVVLVPLSGGGLAAGVAAAVKAVRPLAKVIGITMDRGAAMKASIDAGHPVQVNEYRSFADSLGGGIGLANAWTFPMCKALLDDVVLVSESEIAAGIRHAYEFEREVVEGAGAVGIAALLSGKLADIGGPIAVVLSGRNIDMSLHRSVVNGLDMMNEVG</sequence>
<dbReference type="GO" id="GO:0006567">
    <property type="term" value="P:L-threonine catabolic process"/>
    <property type="evidence" value="ECO:0007669"/>
    <property type="project" value="TreeGrafter"/>
</dbReference>
<protein>
    <submittedName>
        <fullName evidence="6">Ectoine utilization protein EutB 1</fullName>
    </submittedName>
</protein>
<proteinExistence type="inferred from homology"/>
<dbReference type="GO" id="GO:0009097">
    <property type="term" value="P:isoleucine biosynthetic process"/>
    <property type="evidence" value="ECO:0007669"/>
    <property type="project" value="TreeGrafter"/>
</dbReference>
<evidence type="ECO:0000256" key="1">
    <source>
        <dbReference type="ARBA" id="ARBA00001933"/>
    </source>
</evidence>
<dbReference type="PANTHER" id="PTHR48078">
    <property type="entry name" value="THREONINE DEHYDRATASE, MITOCHONDRIAL-RELATED"/>
    <property type="match status" value="1"/>
</dbReference>
<accession>A0A1L5NRA3</accession>
<comment type="cofactor">
    <cofactor evidence="1">
        <name>pyridoxal 5'-phosphate</name>
        <dbReference type="ChEBI" id="CHEBI:597326"/>
    </cofactor>
</comment>
<keyword evidence="3" id="KW-0663">Pyridoxal phosphate</keyword>
<dbReference type="AlphaFoldDB" id="A0A1L5NRA3"/>
<reference evidence="6 7" key="1">
    <citation type="submission" date="2016-09" db="EMBL/GenBank/DDBJ databases">
        <title>The complete genome sequences of Rhizobium gallicum, symbiovars gallicum and phaseoli, symbionts associated to common bean (Phaseolus vulgaris).</title>
        <authorList>
            <person name="Bustos P."/>
            <person name="Santamaria R.I."/>
            <person name="Perez-Carrascal O.M."/>
            <person name="Juarez S."/>
            <person name="Lozano L."/>
            <person name="Martinez-Flores I."/>
            <person name="Martinez-Romero E."/>
            <person name="Cevallos M."/>
            <person name="Romero D."/>
            <person name="Davila G."/>
            <person name="Gonzalez V."/>
        </authorList>
    </citation>
    <scope>NUCLEOTIDE SEQUENCE [LARGE SCALE GENOMIC DNA]</scope>
    <source>
        <strain evidence="6 7">IE4872</strain>
        <plasmid evidence="7">prgalie4872c</plasmid>
    </source>
</reference>
<dbReference type="GO" id="GO:0003941">
    <property type="term" value="F:L-serine ammonia-lyase activity"/>
    <property type="evidence" value="ECO:0007669"/>
    <property type="project" value="TreeGrafter"/>
</dbReference>